<feature type="transmembrane region" description="Helical" evidence="3">
    <location>
        <begin position="5"/>
        <end position="22"/>
    </location>
</feature>
<dbReference type="Gene3D" id="3.20.20.70">
    <property type="entry name" value="Aldolase class I"/>
    <property type="match status" value="1"/>
</dbReference>
<dbReference type="InterPro" id="IPR013785">
    <property type="entry name" value="Aldolase_TIM"/>
</dbReference>
<dbReference type="InterPro" id="IPR027283">
    <property type="entry name" value="YerD"/>
</dbReference>
<keyword evidence="3" id="KW-0812">Transmembrane</keyword>
<dbReference type="Pfam" id="PF01645">
    <property type="entry name" value="Glu_synthase"/>
    <property type="match status" value="1"/>
</dbReference>
<evidence type="ECO:0000256" key="2">
    <source>
        <dbReference type="PIRNR" id="PIRNR006429"/>
    </source>
</evidence>
<evidence type="ECO:0000256" key="1">
    <source>
        <dbReference type="ARBA" id="ARBA00009716"/>
    </source>
</evidence>
<dbReference type="PANTHER" id="PTHR43819:SF1">
    <property type="entry name" value="ARCHAEAL-TYPE GLUTAMATE SYNTHASE [NADPH]"/>
    <property type="match status" value="1"/>
</dbReference>
<comment type="caution">
    <text evidence="5">The sequence shown here is derived from an EMBL/GenBank/DDBJ whole genome shotgun (WGS) entry which is preliminary data.</text>
</comment>
<dbReference type="EMBL" id="JBHRYQ010000001">
    <property type="protein sequence ID" value="MFC3812899.1"/>
    <property type="molecule type" value="Genomic_DNA"/>
</dbReference>
<dbReference type="PIRSF" id="PIRSF500060">
    <property type="entry name" value="UCP500060"/>
    <property type="match status" value="1"/>
</dbReference>
<dbReference type="CDD" id="cd02808">
    <property type="entry name" value="GltS_FMN"/>
    <property type="match status" value="1"/>
</dbReference>
<evidence type="ECO:0000259" key="4">
    <source>
        <dbReference type="Pfam" id="PF01645"/>
    </source>
</evidence>
<dbReference type="PANTHER" id="PTHR43819">
    <property type="entry name" value="ARCHAEAL-TYPE GLUTAMATE SYNTHASE [NADPH]"/>
    <property type="match status" value="1"/>
</dbReference>
<proteinExistence type="inferred from homology"/>
<accession>A0ABV7Z280</accession>
<dbReference type="SUPFAM" id="SSF51395">
    <property type="entry name" value="FMN-linked oxidoreductases"/>
    <property type="match status" value="1"/>
</dbReference>
<protein>
    <submittedName>
        <fullName evidence="5">FMN-binding glutamate synthase family protein</fullName>
    </submittedName>
</protein>
<keyword evidence="3" id="KW-1133">Transmembrane helix</keyword>
<comment type="similarity">
    <text evidence="1 2">Belongs to the glutamate synthase family.</text>
</comment>
<dbReference type="InterPro" id="IPR002932">
    <property type="entry name" value="Glu_synthdom"/>
</dbReference>
<gene>
    <name evidence="5" type="ORF">ACFOOI_19710</name>
</gene>
<feature type="domain" description="Glutamate synthase" evidence="4">
    <location>
        <begin position="149"/>
        <end position="470"/>
    </location>
</feature>
<evidence type="ECO:0000256" key="3">
    <source>
        <dbReference type="SAM" id="Phobius"/>
    </source>
</evidence>
<dbReference type="RefSeq" id="WP_379839805.1">
    <property type="nucleotide sequence ID" value="NZ_JBHRYQ010000001.1"/>
</dbReference>
<dbReference type="Proteomes" id="UP001595616">
    <property type="component" value="Unassembled WGS sequence"/>
</dbReference>
<keyword evidence="6" id="KW-1185">Reference proteome</keyword>
<evidence type="ECO:0000313" key="6">
    <source>
        <dbReference type="Proteomes" id="UP001595616"/>
    </source>
</evidence>
<name>A0ABV7Z280_9BACT</name>
<evidence type="ECO:0000313" key="5">
    <source>
        <dbReference type="EMBL" id="MFC3812899.1"/>
    </source>
</evidence>
<keyword evidence="3" id="KW-0472">Membrane</keyword>
<dbReference type="InterPro" id="IPR024188">
    <property type="entry name" value="GltB"/>
</dbReference>
<reference evidence="6" key="1">
    <citation type="journal article" date="2019" name="Int. J. Syst. Evol. Microbiol.">
        <title>The Global Catalogue of Microorganisms (GCM) 10K type strain sequencing project: providing services to taxonomists for standard genome sequencing and annotation.</title>
        <authorList>
            <consortium name="The Broad Institute Genomics Platform"/>
            <consortium name="The Broad Institute Genome Sequencing Center for Infectious Disease"/>
            <person name="Wu L."/>
            <person name="Ma J."/>
        </authorList>
    </citation>
    <scope>NUCLEOTIDE SEQUENCE [LARGE SCALE GENOMIC DNA]</scope>
    <source>
        <strain evidence="6">CECT 7956</strain>
    </source>
</reference>
<sequence length="527" mass="58078">MRKQFVWVSVISVITLAVLSFFWLPAIYIFLAILVLAILGFYDFFQTSHTIRRNYPLLGRLRYILESFRPEMQQYFVERDTDGTPFNRLQRSLIYARSKKQTDTVPFGTQLNIYGTGYEWINHSINALDHHTLEDNPRVKIGGSACNQPYFASIFNISAMSYGSLSSNAIIALNQGAAKGGFYHNTGEGGLSHYHLENGGDVVWNIGTGYFSTRNPDGTFSEKAFKEKSNLPHVKMIEIKFSQGAKPGHGGILPKEKVTDEIAKIRMVDKGQDVISPPHHTAFTNPNEFVDFVAKLRELSGGKPIGFKICIGKKSEFLGICKAMVEKNTFVDFITVDGGEGGTGAAPLEFSDHVGMPLRDAIAFVYDALVGFGIKKEIKIICSGKIASGFDIVKSLAIGADLCNSARGMMFALGCIQALKCNTNTCPTGVATQKPHLVAGLDIPSKTLRVAAYHAATVKSAIELMAAGGISHPDAVDRSLVYRRVDATRIETFEETYPEMKEGTLLVPSEIPHLWEKDMARANAHRF</sequence>
<organism evidence="5 6">
    <name type="scientific">Lacihabitans lacunae</name>
    <dbReference type="NCBI Taxonomy" id="1028214"/>
    <lineage>
        <taxon>Bacteria</taxon>
        <taxon>Pseudomonadati</taxon>
        <taxon>Bacteroidota</taxon>
        <taxon>Cytophagia</taxon>
        <taxon>Cytophagales</taxon>
        <taxon>Leadbetterellaceae</taxon>
        <taxon>Lacihabitans</taxon>
    </lineage>
</organism>
<dbReference type="PIRSF" id="PIRSF006429">
    <property type="entry name" value="GOGAT_lg_2"/>
    <property type="match status" value="1"/>
</dbReference>